<dbReference type="RefSeq" id="WP_095976214.1">
    <property type="nucleotide sequence ID" value="NZ_CP022163.1"/>
</dbReference>
<evidence type="ECO:0000256" key="2">
    <source>
        <dbReference type="ARBA" id="ARBA00009695"/>
    </source>
</evidence>
<dbReference type="PANTHER" id="PTHR33602:SF1">
    <property type="entry name" value="REGULATORY PROTEIN RECX FAMILY PROTEIN"/>
    <property type="match status" value="1"/>
</dbReference>
<dbReference type="KEGG" id="mbd:MEBOL_000853"/>
<dbReference type="HAMAP" id="MF_01114">
    <property type="entry name" value="RecX"/>
    <property type="match status" value="1"/>
</dbReference>
<feature type="domain" description="RecX first three-helical" evidence="7">
    <location>
        <begin position="15"/>
        <end position="52"/>
    </location>
</feature>
<keyword evidence="9" id="KW-1185">Reference proteome</keyword>
<dbReference type="InterPro" id="IPR003783">
    <property type="entry name" value="Regulatory_RecX"/>
</dbReference>
<accession>A0A250I8B8</accession>
<reference evidence="8 9" key="1">
    <citation type="submission" date="2017-06" db="EMBL/GenBank/DDBJ databases">
        <authorList>
            <person name="Kim H.J."/>
            <person name="Triplett B.A."/>
        </authorList>
    </citation>
    <scope>NUCLEOTIDE SEQUENCE [LARGE SCALE GENOMIC DNA]</scope>
    <source>
        <strain evidence="8 9">DSM 14713</strain>
    </source>
</reference>
<organism evidence="8 9">
    <name type="scientific">Melittangium boletus DSM 14713</name>
    <dbReference type="NCBI Taxonomy" id="1294270"/>
    <lineage>
        <taxon>Bacteria</taxon>
        <taxon>Pseudomonadati</taxon>
        <taxon>Myxococcota</taxon>
        <taxon>Myxococcia</taxon>
        <taxon>Myxococcales</taxon>
        <taxon>Cystobacterineae</taxon>
        <taxon>Archangiaceae</taxon>
        <taxon>Melittangium</taxon>
    </lineage>
</organism>
<dbReference type="AlphaFoldDB" id="A0A250I8B8"/>
<protein>
    <recommendedName>
        <fullName evidence="3 5">Regulatory protein RecX</fullName>
    </recommendedName>
</protein>
<proteinExistence type="inferred from homology"/>
<dbReference type="InterPro" id="IPR053926">
    <property type="entry name" value="RecX_HTH_1st"/>
</dbReference>
<feature type="domain" description="RecX second three-helical" evidence="6">
    <location>
        <begin position="60"/>
        <end position="100"/>
    </location>
</feature>
<dbReference type="OrthoDB" id="5295441at2"/>
<dbReference type="Pfam" id="PF02631">
    <property type="entry name" value="RecX_HTH2"/>
    <property type="match status" value="1"/>
</dbReference>
<name>A0A250I8B8_9BACT</name>
<dbReference type="PANTHER" id="PTHR33602">
    <property type="entry name" value="REGULATORY PROTEIN RECX FAMILY PROTEIN"/>
    <property type="match status" value="1"/>
</dbReference>
<evidence type="ECO:0000259" key="6">
    <source>
        <dbReference type="Pfam" id="PF02631"/>
    </source>
</evidence>
<dbReference type="GO" id="GO:0006282">
    <property type="term" value="P:regulation of DNA repair"/>
    <property type="evidence" value="ECO:0007669"/>
    <property type="project" value="UniProtKB-UniRule"/>
</dbReference>
<evidence type="ECO:0000256" key="1">
    <source>
        <dbReference type="ARBA" id="ARBA00004496"/>
    </source>
</evidence>
<dbReference type="GO" id="GO:0005737">
    <property type="term" value="C:cytoplasm"/>
    <property type="evidence" value="ECO:0007669"/>
    <property type="project" value="UniProtKB-SubCell"/>
</dbReference>
<dbReference type="InterPro" id="IPR053924">
    <property type="entry name" value="RecX_HTH_2nd"/>
</dbReference>
<dbReference type="Proteomes" id="UP000217289">
    <property type="component" value="Chromosome"/>
</dbReference>
<evidence type="ECO:0000313" key="9">
    <source>
        <dbReference type="Proteomes" id="UP000217289"/>
    </source>
</evidence>
<dbReference type="InterPro" id="IPR036388">
    <property type="entry name" value="WH-like_DNA-bd_sf"/>
</dbReference>
<comment type="function">
    <text evidence="5">Modulates RecA activity.</text>
</comment>
<sequence>MDSEDPTAEDVGRATDACLKLLSVRGRSRHELLLALERKGFSEPVRERALSRVEGFGYLDDARFARDRAEVLLRRGRYGPRAVEERLQAHGLSREAASEAVASASGELGFDAEASARQVLEQRGLLGRVLAPKDRARAGRLLFSRGFSEEVIHRLLGDATLEPSGPDD</sequence>
<evidence type="ECO:0000259" key="7">
    <source>
        <dbReference type="Pfam" id="PF21982"/>
    </source>
</evidence>
<dbReference type="EMBL" id="CP022163">
    <property type="protein sequence ID" value="ATB27411.1"/>
    <property type="molecule type" value="Genomic_DNA"/>
</dbReference>
<keyword evidence="4 5" id="KW-0963">Cytoplasm</keyword>
<evidence type="ECO:0000256" key="5">
    <source>
        <dbReference type="HAMAP-Rule" id="MF_01114"/>
    </source>
</evidence>
<gene>
    <name evidence="5" type="primary">recX</name>
    <name evidence="8" type="ORF">MEBOL_000853</name>
</gene>
<comment type="similarity">
    <text evidence="2 5">Belongs to the RecX family.</text>
</comment>
<evidence type="ECO:0000256" key="3">
    <source>
        <dbReference type="ARBA" id="ARBA00018111"/>
    </source>
</evidence>
<evidence type="ECO:0000313" key="8">
    <source>
        <dbReference type="EMBL" id="ATB27411.1"/>
    </source>
</evidence>
<evidence type="ECO:0000256" key="4">
    <source>
        <dbReference type="ARBA" id="ARBA00022490"/>
    </source>
</evidence>
<dbReference type="Gene3D" id="1.10.10.10">
    <property type="entry name" value="Winged helix-like DNA-binding domain superfamily/Winged helix DNA-binding domain"/>
    <property type="match status" value="2"/>
</dbReference>
<dbReference type="Pfam" id="PF21982">
    <property type="entry name" value="RecX_HTH1"/>
    <property type="match status" value="1"/>
</dbReference>
<comment type="subcellular location">
    <subcellularLocation>
        <location evidence="1 5">Cytoplasm</location>
    </subcellularLocation>
</comment>